<name>E4SC22_CALK2</name>
<keyword evidence="2" id="KW-1185">Reference proteome</keyword>
<organism evidence="1 2">
    <name type="scientific">Caldicellulosiruptor kronotskyensis (strain DSM 18902 / VKM B-2412 / 2002)</name>
    <dbReference type="NCBI Taxonomy" id="632348"/>
    <lineage>
        <taxon>Bacteria</taxon>
        <taxon>Bacillati</taxon>
        <taxon>Bacillota</taxon>
        <taxon>Bacillota incertae sedis</taxon>
        <taxon>Caldicellulosiruptorales</taxon>
        <taxon>Caldicellulosiruptoraceae</taxon>
        <taxon>Caldicellulosiruptor</taxon>
    </lineage>
</organism>
<dbReference type="RefSeq" id="WP_013429104.1">
    <property type="nucleotide sequence ID" value="NC_014720.1"/>
</dbReference>
<dbReference type="EMBL" id="CP002330">
    <property type="protein sequence ID" value="ADQ44947.1"/>
    <property type="molecule type" value="Genomic_DNA"/>
</dbReference>
<reference key="1">
    <citation type="submission" date="2010-11" db="EMBL/GenBank/DDBJ databases">
        <title>Complete sequence of Caldicellulosiruptor kronotskyensis 2002.</title>
        <authorList>
            <consortium name="US DOE Joint Genome Institute"/>
            <person name="Lucas S."/>
            <person name="Copeland A."/>
            <person name="Lapidus A."/>
            <person name="Cheng J.-F."/>
            <person name="Bruce D."/>
            <person name="Goodwin L."/>
            <person name="Pitluck S."/>
            <person name="Davenport K."/>
            <person name="Detter J.C."/>
            <person name="Han C."/>
            <person name="Tapia R."/>
            <person name="Land M."/>
            <person name="Hauser L."/>
            <person name="Jeffries C."/>
            <person name="Kyrpides N."/>
            <person name="Ivanova N."/>
            <person name="Mikhailova N."/>
            <person name="Blumer-Schuette S.E."/>
            <person name="Kelly R.M."/>
            <person name="Woyke T."/>
        </authorList>
    </citation>
    <scope>NUCLEOTIDE SEQUENCE</scope>
    <source>
        <strain>2002</strain>
    </source>
</reference>
<evidence type="ECO:0000313" key="2">
    <source>
        <dbReference type="Proteomes" id="UP000006835"/>
    </source>
</evidence>
<dbReference type="PATRIC" id="fig|632348.3.peg.31"/>
<protein>
    <submittedName>
        <fullName evidence="1">Centromeric protein E, putative</fullName>
    </submittedName>
</protein>
<reference evidence="1 2" key="2">
    <citation type="journal article" date="2011" name="J. Bacteriol.">
        <title>Complete genome sequences for the anaerobic, extremely thermophilic plant biomass-degrading bacteria Caldicellulosiruptor hydrothermalis, Caldicellulosiruptor kristjanssonii, Caldicellulosiruptor kronotskyensis, Caldicellulosiruptor owensenis, and Caldicellulosiruptor lactoaceticus.</title>
        <authorList>
            <person name="Blumer-Schuette S.E."/>
            <person name="Ozdemir I."/>
            <person name="Mistry D."/>
            <person name="Lucas S."/>
            <person name="Lapidus A."/>
            <person name="Cheng J.F."/>
            <person name="Goodwin L.A."/>
            <person name="Pitluck S."/>
            <person name="Land M.L."/>
            <person name="Hauser L.J."/>
            <person name="Woyke T."/>
            <person name="Mikhailova N."/>
            <person name="Pati A."/>
            <person name="Kyrpides N.C."/>
            <person name="Ivanova N."/>
            <person name="Detter J.C."/>
            <person name="Walston-Davenport K."/>
            <person name="Han S."/>
            <person name="Adams M.W."/>
            <person name="Kelly R.M."/>
        </authorList>
    </citation>
    <scope>NUCLEOTIDE SEQUENCE [LARGE SCALE GENOMIC DNA]</scope>
    <source>
        <strain evidence="2">DSM 18902 / VKM B-2412 / 2002</strain>
    </source>
</reference>
<accession>E4SC22</accession>
<gene>
    <name evidence="1" type="ordered locus">Calkro_0028</name>
</gene>
<evidence type="ECO:0000313" key="1">
    <source>
        <dbReference type="EMBL" id="ADQ44947.1"/>
    </source>
</evidence>
<dbReference type="Proteomes" id="UP000006835">
    <property type="component" value="Chromosome"/>
</dbReference>
<dbReference type="KEGG" id="ckn:Calkro_0028"/>
<dbReference type="AlphaFoldDB" id="E4SC22"/>
<proteinExistence type="predicted"/>
<dbReference type="HOGENOM" id="CLU_3133404_0_0_9"/>
<sequence length="49" mass="6153">MEEYIDKEKAIRMLLKIIDKERENLKTKKYKDRDMVEKLKKIIEEELRK</sequence>